<evidence type="ECO:0008006" key="4">
    <source>
        <dbReference type="Google" id="ProtNLM"/>
    </source>
</evidence>
<dbReference type="Proteomes" id="UP001202961">
    <property type="component" value="Unassembled WGS sequence"/>
</dbReference>
<keyword evidence="1" id="KW-0472">Membrane</keyword>
<reference evidence="2 3" key="1">
    <citation type="journal article" date="2022" name="Syst. Appl. Microbiol.">
        <title>Rhodopirellula aestuarii sp. nov., a novel member of the genus Rhodopirellula isolated from brackish sediments collected in the Tagus River estuary, Portugal.</title>
        <authorList>
            <person name="Vitorino I.R."/>
            <person name="Klimek D."/>
            <person name="Calusinska M."/>
            <person name="Lobo-da-Cunha A."/>
            <person name="Vasconcelos V."/>
            <person name="Lage O.M."/>
        </authorList>
    </citation>
    <scope>NUCLEOTIDE SEQUENCE [LARGE SCALE GENOMIC DNA]</scope>
    <source>
        <strain evidence="2 3">ICT_H3.1</strain>
    </source>
</reference>
<protein>
    <recommendedName>
        <fullName evidence="4">Transmembrane protein</fullName>
    </recommendedName>
</protein>
<dbReference type="RefSeq" id="WP_250932263.1">
    <property type="nucleotide sequence ID" value="NZ_JAMQBK010000083.1"/>
</dbReference>
<name>A0ABT0UCC3_9BACT</name>
<dbReference type="EMBL" id="JAMQBK010000083">
    <property type="protein sequence ID" value="MCM2374379.1"/>
    <property type="molecule type" value="Genomic_DNA"/>
</dbReference>
<comment type="caution">
    <text evidence="2">The sequence shown here is derived from an EMBL/GenBank/DDBJ whole genome shotgun (WGS) entry which is preliminary data.</text>
</comment>
<keyword evidence="1" id="KW-1133">Transmembrane helix</keyword>
<proteinExistence type="predicted"/>
<feature type="transmembrane region" description="Helical" evidence="1">
    <location>
        <begin position="133"/>
        <end position="160"/>
    </location>
</feature>
<feature type="transmembrane region" description="Helical" evidence="1">
    <location>
        <begin position="100"/>
        <end position="121"/>
    </location>
</feature>
<feature type="transmembrane region" description="Helical" evidence="1">
    <location>
        <begin position="60"/>
        <end position="79"/>
    </location>
</feature>
<evidence type="ECO:0000313" key="2">
    <source>
        <dbReference type="EMBL" id="MCM2374379.1"/>
    </source>
</evidence>
<organism evidence="2 3">
    <name type="scientific">Aporhodopirellula aestuarii</name>
    <dbReference type="NCBI Taxonomy" id="2950107"/>
    <lineage>
        <taxon>Bacteria</taxon>
        <taxon>Pseudomonadati</taxon>
        <taxon>Planctomycetota</taxon>
        <taxon>Planctomycetia</taxon>
        <taxon>Pirellulales</taxon>
        <taxon>Pirellulaceae</taxon>
        <taxon>Aporhodopirellula</taxon>
    </lineage>
</organism>
<gene>
    <name evidence="2" type="ORF">NB063_27490</name>
</gene>
<evidence type="ECO:0000313" key="3">
    <source>
        <dbReference type="Proteomes" id="UP001202961"/>
    </source>
</evidence>
<evidence type="ECO:0000256" key="1">
    <source>
        <dbReference type="SAM" id="Phobius"/>
    </source>
</evidence>
<keyword evidence="3" id="KW-1185">Reference proteome</keyword>
<keyword evidence="1" id="KW-0812">Transmembrane</keyword>
<accession>A0ABT0UCC3</accession>
<sequence length="191" mass="20808">MSTSDSAYSRWRRDAKLAAGAGLSAAICIGITTFFLGYVGQAEARQLIEAMMPNSRLLCSSVLTVTATILALMLTMLSLGSSSDIDLDDIHYYRIKSIALYDAIVFGLTTVLFLMHCVPIHKSEKIPEWWYPTVYYGVLSAAAIVAGSIVGIVAMLYLAVRDLVDLIGLRDRADKSDAHPESERAPTAELE</sequence>
<feature type="transmembrane region" description="Helical" evidence="1">
    <location>
        <begin position="21"/>
        <end position="40"/>
    </location>
</feature>